<dbReference type="Gene3D" id="1.25.40.90">
    <property type="match status" value="1"/>
</dbReference>
<feature type="region of interest" description="Disordered" evidence="9">
    <location>
        <begin position="590"/>
        <end position="617"/>
    </location>
</feature>
<dbReference type="PROSITE" id="PS50942">
    <property type="entry name" value="ENTH"/>
    <property type="match status" value="1"/>
</dbReference>
<keyword evidence="7" id="KW-0168">Coated pit</keyword>
<dbReference type="InterPro" id="IPR011417">
    <property type="entry name" value="ANTH_dom"/>
</dbReference>
<feature type="region of interest" description="Disordered" evidence="9">
    <location>
        <begin position="384"/>
        <end position="404"/>
    </location>
</feature>
<dbReference type="GO" id="GO:0030136">
    <property type="term" value="C:clathrin-coated vesicle"/>
    <property type="evidence" value="ECO:0007669"/>
    <property type="project" value="UniProtKB-SubCell"/>
</dbReference>
<proteinExistence type="predicted"/>
<dbReference type="InterPro" id="IPR013809">
    <property type="entry name" value="ENTH"/>
</dbReference>
<dbReference type="GO" id="GO:0005905">
    <property type="term" value="C:clathrin-coated pit"/>
    <property type="evidence" value="ECO:0007669"/>
    <property type="project" value="UniProtKB-SubCell"/>
</dbReference>
<comment type="caution">
    <text evidence="11">The sequence shown here is derived from an EMBL/GenBank/DDBJ whole genome shotgun (WGS) entry which is preliminary data.</text>
</comment>
<keyword evidence="12" id="KW-1185">Reference proteome</keyword>
<evidence type="ECO:0000313" key="11">
    <source>
        <dbReference type="EMBL" id="KAK7281571.1"/>
    </source>
</evidence>
<comment type="subcellular location">
    <subcellularLocation>
        <location evidence="1">Cytoplasmic vesicle</location>
        <location evidence="1">Clathrin-coated vesicle</location>
    </subcellularLocation>
    <subcellularLocation>
        <location evidence="2">Golgi apparatus</location>
    </subcellularLocation>
    <subcellularLocation>
        <location evidence="3">Membrane</location>
        <location evidence="3">Clathrin-coated pit</location>
    </subcellularLocation>
</comment>
<dbReference type="Proteomes" id="UP001372338">
    <property type="component" value="Unassembled WGS sequence"/>
</dbReference>
<evidence type="ECO:0000256" key="7">
    <source>
        <dbReference type="ARBA" id="ARBA00023176"/>
    </source>
</evidence>
<dbReference type="GO" id="GO:0072583">
    <property type="term" value="P:clathrin-dependent endocytosis"/>
    <property type="evidence" value="ECO:0007669"/>
    <property type="project" value="InterPro"/>
</dbReference>
<evidence type="ECO:0000256" key="4">
    <source>
        <dbReference type="ARBA" id="ARBA00022583"/>
    </source>
</evidence>
<dbReference type="SUPFAM" id="SSF89009">
    <property type="entry name" value="GAT-like domain"/>
    <property type="match status" value="1"/>
</dbReference>
<dbReference type="AlphaFoldDB" id="A0AAN9FUY3"/>
<evidence type="ECO:0000256" key="2">
    <source>
        <dbReference type="ARBA" id="ARBA00004555"/>
    </source>
</evidence>
<feature type="compositionally biased region" description="Basic and acidic residues" evidence="9">
    <location>
        <begin position="386"/>
        <end position="399"/>
    </location>
</feature>
<feature type="domain" description="ENTH" evidence="10">
    <location>
        <begin position="90"/>
        <end position="234"/>
    </location>
</feature>
<evidence type="ECO:0000259" key="10">
    <source>
        <dbReference type="PROSITE" id="PS50942"/>
    </source>
</evidence>
<dbReference type="GO" id="GO:0000149">
    <property type="term" value="F:SNARE binding"/>
    <property type="evidence" value="ECO:0007669"/>
    <property type="project" value="TreeGrafter"/>
</dbReference>
<dbReference type="SUPFAM" id="SSF48464">
    <property type="entry name" value="ENTH/VHS domain"/>
    <property type="match status" value="1"/>
</dbReference>
<evidence type="ECO:0000256" key="3">
    <source>
        <dbReference type="ARBA" id="ARBA00004600"/>
    </source>
</evidence>
<keyword evidence="5" id="KW-0333">Golgi apparatus</keyword>
<dbReference type="GO" id="GO:0005545">
    <property type="term" value="F:1-phosphatidylinositol binding"/>
    <property type="evidence" value="ECO:0007669"/>
    <property type="project" value="InterPro"/>
</dbReference>
<dbReference type="Pfam" id="PF07651">
    <property type="entry name" value="ANTH"/>
    <property type="match status" value="1"/>
</dbReference>
<dbReference type="CDD" id="cd03564">
    <property type="entry name" value="ANTH_N"/>
    <property type="match status" value="1"/>
</dbReference>
<dbReference type="InterPro" id="IPR008942">
    <property type="entry name" value="ENTH_VHS"/>
</dbReference>
<dbReference type="Gene3D" id="1.20.58.150">
    <property type="entry name" value="ANTH domain"/>
    <property type="match status" value="1"/>
</dbReference>
<evidence type="ECO:0000256" key="8">
    <source>
        <dbReference type="ARBA" id="ARBA00023329"/>
    </source>
</evidence>
<keyword evidence="6" id="KW-0472">Membrane</keyword>
<name>A0AAN9FUY3_CROPI</name>
<accession>A0AAN9FUY3</accession>
<reference evidence="11 12" key="1">
    <citation type="submission" date="2024-01" db="EMBL/GenBank/DDBJ databases">
        <title>The genomes of 5 underutilized Papilionoideae crops provide insights into root nodulation and disease resistanc.</title>
        <authorList>
            <person name="Yuan L."/>
        </authorList>
    </citation>
    <scope>NUCLEOTIDE SEQUENCE [LARGE SCALE GENOMIC DNA]</scope>
    <source>
        <strain evidence="11">ZHUSHIDOU_FW_LH</strain>
        <tissue evidence="11">Leaf</tissue>
    </source>
</reference>
<dbReference type="PANTHER" id="PTHR22951:SF110">
    <property type="entry name" value="CLATHRIN ASSEMBLY PROTEIN"/>
    <property type="match status" value="1"/>
</dbReference>
<dbReference type="InterPro" id="IPR045192">
    <property type="entry name" value="AP180-like"/>
</dbReference>
<dbReference type="InterPro" id="IPR014712">
    <property type="entry name" value="ANTH_dom_sf"/>
</dbReference>
<dbReference type="GO" id="GO:0005546">
    <property type="term" value="F:phosphatidylinositol-4,5-bisphosphate binding"/>
    <property type="evidence" value="ECO:0007669"/>
    <property type="project" value="TreeGrafter"/>
</dbReference>
<dbReference type="InterPro" id="IPR048050">
    <property type="entry name" value="ANTH_N_plant"/>
</dbReference>
<gene>
    <name evidence="11" type="ORF">RIF29_09682</name>
</gene>
<evidence type="ECO:0000256" key="9">
    <source>
        <dbReference type="SAM" id="MobiDB-lite"/>
    </source>
</evidence>
<evidence type="ECO:0000256" key="5">
    <source>
        <dbReference type="ARBA" id="ARBA00023034"/>
    </source>
</evidence>
<keyword evidence="8" id="KW-0968">Cytoplasmic vesicle</keyword>
<feature type="region of interest" description="Disordered" evidence="9">
    <location>
        <begin position="356"/>
        <end position="375"/>
    </location>
</feature>
<sequence length="617" mass="68722">MDGGVRKLVCCKSNKLEPLLSFSQEVLHVLLARLVVLHPLLDSRGLDKDMLERGSFGTEDPVQINGLEKHFHLKRLAAIGEMKKAFGLTKVNGNHKGLDAAIVKATSYRHTLPKEKHIRTIFQSLSPSKPRSEVVYCIHSLLRRLNHTNNWAVALKALVVIHRAMRELDNTVWGELVNYTRGNGALDYSAWIRNYALYLEERLQCFVIVNYDVGTYSSKLSQKLDTQELLVQLPSLQNLLFRLLDCKPTGFFDPTFLHQIAGESVKLYVAITVKIVTLLDKFFEMHRDDATRALEIYQKSGSQAERLSAFFEACRGLDFGRGQKFINIKTPPASFMSTMEEYIKDAPSTLMLEDSEKVDDKGEDTANESAAAVDDLLIEVDEEANAEDKSDKSPEKKNEANAPTQAADLMGLYDLLTGASEFEENSLTLAIVPTEKSPNSSIDDNGSSSITGWEDALFTEPEISNENNAGALDVLNLDGLYENAITMTQQNGAYQIGQETDVLNLDGLYENAITVTQQNGAYQIGQEASNPFDFGASNSAQFNMAIEPSILQNESYAPPPMTTPIPDQMVGVPYQDYYMMHHQQMQEPLTMNNKTTNPFDEPNTLPPDMPSLPTQSA</sequence>
<dbReference type="PANTHER" id="PTHR22951">
    <property type="entry name" value="CLATHRIN ASSEMBLY PROTEIN"/>
    <property type="match status" value="1"/>
</dbReference>
<dbReference type="GO" id="GO:0048268">
    <property type="term" value="P:clathrin coat assembly"/>
    <property type="evidence" value="ECO:0007669"/>
    <property type="project" value="InterPro"/>
</dbReference>
<dbReference type="EMBL" id="JAYWIO010000002">
    <property type="protein sequence ID" value="KAK7281571.1"/>
    <property type="molecule type" value="Genomic_DNA"/>
</dbReference>
<keyword evidence="4" id="KW-0254">Endocytosis</keyword>
<protein>
    <recommendedName>
        <fullName evidence="10">ENTH domain-containing protein</fullName>
    </recommendedName>
</protein>
<evidence type="ECO:0000313" key="12">
    <source>
        <dbReference type="Proteomes" id="UP001372338"/>
    </source>
</evidence>
<evidence type="ECO:0000256" key="1">
    <source>
        <dbReference type="ARBA" id="ARBA00004132"/>
    </source>
</evidence>
<dbReference type="SMART" id="SM00273">
    <property type="entry name" value="ENTH"/>
    <property type="match status" value="1"/>
</dbReference>
<dbReference type="GO" id="GO:0006900">
    <property type="term" value="P:vesicle budding from membrane"/>
    <property type="evidence" value="ECO:0007669"/>
    <property type="project" value="TreeGrafter"/>
</dbReference>
<dbReference type="GO" id="GO:0032050">
    <property type="term" value="F:clathrin heavy chain binding"/>
    <property type="evidence" value="ECO:0007669"/>
    <property type="project" value="TreeGrafter"/>
</dbReference>
<dbReference type="GO" id="GO:0005794">
    <property type="term" value="C:Golgi apparatus"/>
    <property type="evidence" value="ECO:0007669"/>
    <property type="project" value="UniProtKB-SubCell"/>
</dbReference>
<organism evidence="11 12">
    <name type="scientific">Crotalaria pallida</name>
    <name type="common">Smooth rattlebox</name>
    <name type="synonym">Crotalaria striata</name>
    <dbReference type="NCBI Taxonomy" id="3830"/>
    <lineage>
        <taxon>Eukaryota</taxon>
        <taxon>Viridiplantae</taxon>
        <taxon>Streptophyta</taxon>
        <taxon>Embryophyta</taxon>
        <taxon>Tracheophyta</taxon>
        <taxon>Spermatophyta</taxon>
        <taxon>Magnoliopsida</taxon>
        <taxon>eudicotyledons</taxon>
        <taxon>Gunneridae</taxon>
        <taxon>Pentapetalae</taxon>
        <taxon>rosids</taxon>
        <taxon>fabids</taxon>
        <taxon>Fabales</taxon>
        <taxon>Fabaceae</taxon>
        <taxon>Papilionoideae</taxon>
        <taxon>50 kb inversion clade</taxon>
        <taxon>genistoids sensu lato</taxon>
        <taxon>core genistoids</taxon>
        <taxon>Crotalarieae</taxon>
        <taxon>Crotalaria</taxon>
    </lineage>
</organism>
<evidence type="ECO:0000256" key="6">
    <source>
        <dbReference type="ARBA" id="ARBA00023136"/>
    </source>
</evidence>